<dbReference type="PANTHER" id="PTHR35137:SF1">
    <property type="entry name" value="CHROMOPHORE LYASE CRL, CHLOROPLASTIC"/>
    <property type="match status" value="1"/>
</dbReference>
<evidence type="ECO:0000256" key="1">
    <source>
        <dbReference type="ARBA" id="ARBA00008206"/>
    </source>
</evidence>
<dbReference type="EC" id="4.-.-.-" evidence="3"/>
<dbReference type="HAMAP" id="MF_01460">
    <property type="entry name" value="Chrphore_lyase_CpxT"/>
    <property type="match status" value="1"/>
</dbReference>
<dbReference type="CDD" id="cd16338">
    <property type="entry name" value="CpcT"/>
    <property type="match status" value="1"/>
</dbReference>
<evidence type="ECO:0000313" key="5">
    <source>
        <dbReference type="Proteomes" id="UP001163152"/>
    </source>
</evidence>
<dbReference type="AlphaFoldDB" id="A0A9E8ZBH6"/>
<dbReference type="InterPro" id="IPR038672">
    <property type="entry name" value="CpcT/CpeT_sf"/>
</dbReference>
<dbReference type="InterPro" id="IPR010404">
    <property type="entry name" value="CpcT/CpeT"/>
</dbReference>
<reference evidence="4" key="1">
    <citation type="submission" date="2022-12" db="EMBL/GenBank/DDBJ databases">
        <title>Polyphasic identification of a Novel Hot-Spring Cyanobacterium Ocullathermofonsia sinensis gen nov. sp. nov. and Genomic Insights on its Adaptations to the Thermal Habitat.</title>
        <authorList>
            <person name="Daroch M."/>
            <person name="Tang J."/>
            <person name="Jiang Y."/>
        </authorList>
    </citation>
    <scope>NUCLEOTIDE SEQUENCE</scope>
    <source>
        <strain evidence="4">PKUAC-SCTA174</strain>
    </source>
</reference>
<evidence type="ECO:0000256" key="3">
    <source>
        <dbReference type="HAMAP-Rule" id="MF_01460"/>
    </source>
</evidence>
<keyword evidence="2 3" id="KW-0456">Lyase</keyword>
<dbReference type="EMBL" id="CP113797">
    <property type="protein sequence ID" value="WAL58215.1"/>
    <property type="molecule type" value="Genomic_DNA"/>
</dbReference>
<dbReference type="Gene3D" id="2.40.128.590">
    <property type="entry name" value="CpcT/CpeT domain"/>
    <property type="match status" value="1"/>
</dbReference>
<sequence length="182" mass="20781">MTKWLVGEFDNQAQALEQPAWFVHLRLWHRLLPFSIEGNPSLFAEQANYLYPENAYRQRVVVLSSLADSEHLQAQYYAFKQPDRFKGSGAHPDRLTSLSQADLDLLPGCKLLITPQLTRFKADPAPNSTCCFLYQGEMRQVILGFEVSANTFISYDRGVEPKTGKVLWGAMMGPYQFHKRHG</sequence>
<comment type="function">
    <text evidence="3">Covalently attaches a chromophore to Cys residue(s) of phycobiliproteins.</text>
</comment>
<dbReference type="GO" id="GO:0017006">
    <property type="term" value="P:protein-tetrapyrrole linkage"/>
    <property type="evidence" value="ECO:0007669"/>
    <property type="project" value="UniProtKB-UniRule"/>
</dbReference>
<dbReference type="Proteomes" id="UP001163152">
    <property type="component" value="Chromosome"/>
</dbReference>
<keyword evidence="5" id="KW-1185">Reference proteome</keyword>
<comment type="similarity">
    <text evidence="1 3">Belongs to the CpcT/CpeT biliprotein lyase family.</text>
</comment>
<dbReference type="KEGG" id="tsin:OXH18_13565"/>
<gene>
    <name evidence="3" type="primary">cpcT</name>
    <name evidence="4" type="ORF">OXH18_13565</name>
</gene>
<dbReference type="GO" id="GO:0016829">
    <property type="term" value="F:lyase activity"/>
    <property type="evidence" value="ECO:0007669"/>
    <property type="project" value="UniProtKB-KW"/>
</dbReference>
<proteinExistence type="inferred from homology"/>
<evidence type="ECO:0000313" key="4">
    <source>
        <dbReference type="EMBL" id="WAL58215.1"/>
    </source>
</evidence>
<dbReference type="PANTHER" id="PTHR35137">
    <property type="entry name" value="CHROMOPHORE LYASE CRL, CHLOROPLASTIC"/>
    <property type="match status" value="1"/>
</dbReference>
<dbReference type="Pfam" id="PF06206">
    <property type="entry name" value="CpeT"/>
    <property type="match status" value="1"/>
</dbReference>
<name>A0A9E8ZBH6_9CYAN</name>
<dbReference type="RefSeq" id="WP_268607619.1">
    <property type="nucleotide sequence ID" value="NZ_CP113797.1"/>
</dbReference>
<accession>A0A9E8ZBH6</accession>
<organism evidence="4 5">
    <name type="scientific">Thermocoleostomius sinensis A174</name>
    <dbReference type="NCBI Taxonomy" id="2016057"/>
    <lineage>
        <taxon>Bacteria</taxon>
        <taxon>Bacillati</taxon>
        <taxon>Cyanobacteriota</taxon>
        <taxon>Cyanophyceae</taxon>
        <taxon>Oculatellales</taxon>
        <taxon>Oculatellaceae</taxon>
        <taxon>Thermocoleostomius</taxon>
    </lineage>
</organism>
<protein>
    <recommendedName>
        <fullName evidence="3">Chromophore lyase CpcT/CpeT</fullName>
        <ecNumber evidence="3">4.-.-.-</ecNumber>
    </recommendedName>
</protein>
<evidence type="ECO:0000256" key="2">
    <source>
        <dbReference type="ARBA" id="ARBA00023239"/>
    </source>
</evidence>